<dbReference type="PATRIC" id="fig|320778.3.peg.5150"/>
<keyword evidence="5 8" id="KW-1133">Transmembrane helix</keyword>
<evidence type="ECO:0000256" key="4">
    <source>
        <dbReference type="ARBA" id="ARBA00022906"/>
    </source>
</evidence>
<keyword evidence="2" id="KW-0813">Transport</keyword>
<keyword evidence="7 8" id="KW-0472">Membrane</keyword>
<protein>
    <submittedName>
        <fullName evidence="10">Cation transporter</fullName>
    </submittedName>
</protein>
<keyword evidence="4" id="KW-0862">Zinc</keyword>
<evidence type="ECO:0000313" key="11">
    <source>
        <dbReference type="Proteomes" id="UP000035909"/>
    </source>
</evidence>
<feature type="transmembrane region" description="Helical" evidence="8">
    <location>
        <begin position="205"/>
        <end position="225"/>
    </location>
</feature>
<dbReference type="InterPro" id="IPR058533">
    <property type="entry name" value="Cation_efflux_TM"/>
</dbReference>
<dbReference type="Proteomes" id="UP000035909">
    <property type="component" value="Unassembled WGS sequence"/>
</dbReference>
<evidence type="ECO:0000256" key="3">
    <source>
        <dbReference type="ARBA" id="ARBA00022692"/>
    </source>
</evidence>
<dbReference type="Pfam" id="PF01545">
    <property type="entry name" value="Cation_efflux"/>
    <property type="match status" value="1"/>
</dbReference>
<dbReference type="Gene3D" id="1.20.1510.10">
    <property type="entry name" value="Cation efflux protein transmembrane domain"/>
    <property type="match status" value="1"/>
</dbReference>
<feature type="transmembrane region" description="Helical" evidence="8">
    <location>
        <begin position="94"/>
        <end position="113"/>
    </location>
</feature>
<dbReference type="NCBIfam" id="TIGR01297">
    <property type="entry name" value="CDF"/>
    <property type="match status" value="1"/>
</dbReference>
<dbReference type="OrthoDB" id="271709at2"/>
<sequence>MHRTDLSSWQHRHDFAENNILGEKRTFWVFLLTLVTMIAEILAGTFYGSMALLADGWHMGTHAAAFLITLFAYRYARKHADNPVFSFGTGKVSVLGGFSSAIALGIVALIMLVESTHRLFSPAQIHFNEAILVAVIGLIVNVVCAFLLHDADHPHGHTHSHHHHLEHGHEHEDHNLRAAYFHVLADALTSVLAIIALVLGKYLGLNWLDSVMGIVGALIISRWAFGLIKQTSPILLDNSIDPHYQQRMIDTLEAADDNQVCDLHIWKVSADHYAAVISLVTQHPKPAQEYKQLLTEFDKISHLTIEVNQCREPH</sequence>
<evidence type="ECO:0000256" key="8">
    <source>
        <dbReference type="SAM" id="Phobius"/>
    </source>
</evidence>
<accession>A0A0J1GXC7</accession>
<dbReference type="InterPro" id="IPR002524">
    <property type="entry name" value="Cation_efflux"/>
</dbReference>
<comment type="subcellular location">
    <subcellularLocation>
        <location evidence="1">Membrane</location>
        <topology evidence="1">Multi-pass membrane protein</topology>
    </subcellularLocation>
</comment>
<dbReference type="InterPro" id="IPR045316">
    <property type="entry name" value="Msc2-like"/>
</dbReference>
<keyword evidence="11" id="KW-1185">Reference proteome</keyword>
<dbReference type="RefSeq" id="WP_047887811.1">
    <property type="nucleotide sequence ID" value="NZ_LDOU01000035.1"/>
</dbReference>
<organism evidence="10 11">
    <name type="scientific">Photobacterium ganghwense</name>
    <dbReference type="NCBI Taxonomy" id="320778"/>
    <lineage>
        <taxon>Bacteria</taxon>
        <taxon>Pseudomonadati</taxon>
        <taxon>Pseudomonadota</taxon>
        <taxon>Gammaproteobacteria</taxon>
        <taxon>Vibrionales</taxon>
        <taxon>Vibrionaceae</taxon>
        <taxon>Photobacterium</taxon>
    </lineage>
</organism>
<evidence type="ECO:0000256" key="6">
    <source>
        <dbReference type="ARBA" id="ARBA00023065"/>
    </source>
</evidence>
<comment type="caution">
    <text evidence="10">The sequence shown here is derived from an EMBL/GenBank/DDBJ whole genome shotgun (WGS) entry which is preliminary data.</text>
</comment>
<keyword evidence="3 8" id="KW-0812">Transmembrane</keyword>
<dbReference type="GO" id="GO:0006882">
    <property type="term" value="P:intracellular zinc ion homeostasis"/>
    <property type="evidence" value="ECO:0007669"/>
    <property type="project" value="InterPro"/>
</dbReference>
<feature type="domain" description="Cation efflux protein transmembrane" evidence="9">
    <location>
        <begin position="29"/>
        <end position="236"/>
    </location>
</feature>
<evidence type="ECO:0000256" key="2">
    <source>
        <dbReference type="ARBA" id="ARBA00022448"/>
    </source>
</evidence>
<feature type="transmembrane region" description="Helical" evidence="8">
    <location>
        <begin position="125"/>
        <end position="148"/>
    </location>
</feature>
<dbReference type="EMBL" id="LDOU01000035">
    <property type="protein sequence ID" value="KLV04323.1"/>
    <property type="molecule type" value="Genomic_DNA"/>
</dbReference>
<feature type="transmembrane region" description="Helical" evidence="8">
    <location>
        <begin position="27"/>
        <end position="50"/>
    </location>
</feature>
<reference evidence="10 11" key="1">
    <citation type="submission" date="2015-05" db="EMBL/GenBank/DDBJ databases">
        <title>Photobacterium galathea sp. nov.</title>
        <authorList>
            <person name="Machado H."/>
            <person name="Gram L."/>
        </authorList>
    </citation>
    <scope>NUCLEOTIDE SEQUENCE [LARGE SCALE GENOMIC DNA]</scope>
    <source>
        <strain evidence="10 11">DSM 22954</strain>
    </source>
</reference>
<feature type="transmembrane region" description="Helical" evidence="8">
    <location>
        <begin position="179"/>
        <end position="199"/>
    </location>
</feature>
<dbReference type="InterPro" id="IPR027469">
    <property type="entry name" value="Cation_efflux_TMD_sf"/>
</dbReference>
<evidence type="ECO:0000259" key="9">
    <source>
        <dbReference type="Pfam" id="PF01545"/>
    </source>
</evidence>
<proteinExistence type="predicted"/>
<dbReference type="STRING" id="320778.ABT57_24085"/>
<gene>
    <name evidence="10" type="ORF">ABT57_24085</name>
</gene>
<dbReference type="NCBIfam" id="NF033827">
    <property type="entry name" value="CDF_efflux_DmeF"/>
    <property type="match status" value="1"/>
</dbReference>
<keyword evidence="4" id="KW-0864">Zinc transport</keyword>
<evidence type="ECO:0000256" key="1">
    <source>
        <dbReference type="ARBA" id="ARBA00004141"/>
    </source>
</evidence>
<evidence type="ECO:0000256" key="7">
    <source>
        <dbReference type="ARBA" id="ARBA00023136"/>
    </source>
</evidence>
<dbReference type="SUPFAM" id="SSF161111">
    <property type="entry name" value="Cation efflux protein transmembrane domain-like"/>
    <property type="match status" value="1"/>
</dbReference>
<evidence type="ECO:0000313" key="10">
    <source>
        <dbReference type="EMBL" id="KLV04323.1"/>
    </source>
</evidence>
<dbReference type="PANTHER" id="PTHR45755">
    <property type="match status" value="1"/>
</dbReference>
<name>A0A0J1GXC7_9GAMM</name>
<dbReference type="GO" id="GO:0016020">
    <property type="term" value="C:membrane"/>
    <property type="evidence" value="ECO:0007669"/>
    <property type="project" value="UniProtKB-SubCell"/>
</dbReference>
<dbReference type="GO" id="GO:0005385">
    <property type="term" value="F:zinc ion transmembrane transporter activity"/>
    <property type="evidence" value="ECO:0007669"/>
    <property type="project" value="InterPro"/>
</dbReference>
<evidence type="ECO:0000256" key="5">
    <source>
        <dbReference type="ARBA" id="ARBA00022989"/>
    </source>
</evidence>
<dbReference type="AlphaFoldDB" id="A0A0J1GXC7"/>
<dbReference type="PANTHER" id="PTHR45755:SF4">
    <property type="entry name" value="ZINC TRANSPORTER 7"/>
    <property type="match status" value="1"/>
</dbReference>
<keyword evidence="6" id="KW-0406">Ion transport</keyword>